<dbReference type="PANTHER" id="PTHR30313">
    <property type="entry name" value="DNA PRIMASE"/>
    <property type="match status" value="1"/>
</dbReference>
<comment type="similarity">
    <text evidence="12 13">Belongs to the DnaG primase family.</text>
</comment>
<dbReference type="InterPro" id="IPR034151">
    <property type="entry name" value="TOPRIM_DnaG_bac"/>
</dbReference>
<dbReference type="Gene3D" id="3.90.980.10">
    <property type="entry name" value="DNA primase, catalytic core, N-terminal domain"/>
    <property type="match status" value="1"/>
</dbReference>
<accession>A0ABV7ZH95</accession>
<evidence type="ECO:0000256" key="7">
    <source>
        <dbReference type="ARBA" id="ARBA00022771"/>
    </source>
</evidence>
<keyword evidence="4 12" id="KW-0548">Nucleotidyltransferase</keyword>
<keyword evidence="8 12" id="KW-0862">Zinc</keyword>
<dbReference type="RefSeq" id="WP_104751600.1">
    <property type="nucleotide sequence ID" value="NZ_FZMF01000002.1"/>
</dbReference>
<organism evidence="15 16">
    <name type="scientific">Helicobacter baculiformis</name>
    <dbReference type="NCBI Taxonomy" id="427351"/>
    <lineage>
        <taxon>Bacteria</taxon>
        <taxon>Pseudomonadati</taxon>
        <taxon>Campylobacterota</taxon>
        <taxon>Epsilonproteobacteria</taxon>
        <taxon>Campylobacterales</taxon>
        <taxon>Helicobacteraceae</taxon>
        <taxon>Helicobacter</taxon>
    </lineage>
</organism>
<dbReference type="CDD" id="cd03364">
    <property type="entry name" value="TOPRIM_DnaG_primases"/>
    <property type="match status" value="1"/>
</dbReference>
<evidence type="ECO:0000256" key="6">
    <source>
        <dbReference type="ARBA" id="ARBA00022723"/>
    </source>
</evidence>
<dbReference type="SMART" id="SM00400">
    <property type="entry name" value="ZnF_CHCC"/>
    <property type="match status" value="1"/>
</dbReference>
<keyword evidence="3 12" id="KW-0808">Transferase</keyword>
<dbReference type="Pfam" id="PF13155">
    <property type="entry name" value="Toprim_2"/>
    <property type="match status" value="1"/>
</dbReference>
<dbReference type="Proteomes" id="UP001595783">
    <property type="component" value="Unassembled WGS sequence"/>
</dbReference>
<dbReference type="SUPFAM" id="SSF57783">
    <property type="entry name" value="Zinc beta-ribbon"/>
    <property type="match status" value="1"/>
</dbReference>
<dbReference type="Gene3D" id="1.10.860.10">
    <property type="entry name" value="DNAb Helicase, Chain A"/>
    <property type="match status" value="1"/>
</dbReference>
<evidence type="ECO:0000256" key="2">
    <source>
        <dbReference type="ARBA" id="ARBA00022515"/>
    </source>
</evidence>
<evidence type="ECO:0000256" key="3">
    <source>
        <dbReference type="ARBA" id="ARBA00022679"/>
    </source>
</evidence>
<comment type="cofactor">
    <cofactor evidence="12 13">
        <name>Zn(2+)</name>
        <dbReference type="ChEBI" id="CHEBI:29105"/>
    </cofactor>
    <text evidence="12 13">Binds 1 zinc ion per monomer.</text>
</comment>
<evidence type="ECO:0000256" key="1">
    <source>
        <dbReference type="ARBA" id="ARBA00022478"/>
    </source>
</evidence>
<reference evidence="16" key="1">
    <citation type="journal article" date="2019" name="Int. J. Syst. Evol. Microbiol.">
        <title>The Global Catalogue of Microorganisms (GCM) 10K type strain sequencing project: providing services to taxonomists for standard genome sequencing and annotation.</title>
        <authorList>
            <consortium name="The Broad Institute Genomics Platform"/>
            <consortium name="The Broad Institute Genome Sequencing Center for Infectious Disease"/>
            <person name="Wu L."/>
            <person name="Ma J."/>
        </authorList>
    </citation>
    <scope>NUCLEOTIDE SEQUENCE [LARGE SCALE GENOMIC DNA]</scope>
    <source>
        <strain evidence="16">CCUG 53816</strain>
    </source>
</reference>
<sequence>MITQESLDQLKQVADIVAVVQTYLELKKAGNLYVAICPFHDEKTPSFTLNPVRNSFKCFGCGKAGNAITFVMEYEKLDFVEATQKLANMFSVALEYTTAQPQPAQELDLLEEITRCYQNLLEHHKEAQDYLASRGVQAKSIQEFRLGFCLGPRVLEFIQRRRLDKQALLDLGVLGQDERGKIYARFSNRLIFPIHNPNGKIVGFGGRVLQENSQMAKYVNSPQSRLFNKSKLLYGYFQGRQHIAKSQQLILTEGYLDVILLHQVGFNNAVATLGTALTEQHLPLLERFDPDVVVSYDGDKAGRAAAFKGARMLATANRRGGVVLFKEGSDPAELIAQGKDEAMRTLLANPTRFVAYVIRTMCARANLHDPLSKQQILQEVLEFLHTLPPLLQKDYQGMVAHLLDISPAFVRLQAHKESHCFRHITPQHSMPRYIQEALLLKYLLNDVSLLARARPFLEITLFENLASELSALLAGKFDDPRLVKIRLDTSLPVRENGFRGELVEFLKMRYQEQQRQVETLYQNLSPEQRLEMLMDLRIKAIQLEQKKGDFYESLSLI</sequence>
<keyword evidence="16" id="KW-1185">Reference proteome</keyword>
<dbReference type="InterPro" id="IPR050219">
    <property type="entry name" value="DnaG_primase"/>
</dbReference>
<evidence type="ECO:0000313" key="15">
    <source>
        <dbReference type="EMBL" id="MFC3847913.1"/>
    </source>
</evidence>
<evidence type="ECO:0000256" key="12">
    <source>
        <dbReference type="HAMAP-Rule" id="MF_00974"/>
    </source>
</evidence>
<evidence type="ECO:0000256" key="10">
    <source>
        <dbReference type="ARBA" id="ARBA00023125"/>
    </source>
</evidence>
<evidence type="ECO:0000256" key="5">
    <source>
        <dbReference type="ARBA" id="ARBA00022705"/>
    </source>
</evidence>
<feature type="zinc finger region" description="CHC2-type" evidence="12">
    <location>
        <begin position="37"/>
        <end position="61"/>
    </location>
</feature>
<keyword evidence="9" id="KW-0460">Magnesium</keyword>
<proteinExistence type="inferred from homology"/>
<evidence type="ECO:0000256" key="9">
    <source>
        <dbReference type="ARBA" id="ARBA00022842"/>
    </source>
</evidence>
<dbReference type="InterPro" id="IPR002694">
    <property type="entry name" value="Znf_CHC2"/>
</dbReference>
<dbReference type="HAMAP" id="MF_00974">
    <property type="entry name" value="DNA_primase_DnaG"/>
    <property type="match status" value="1"/>
</dbReference>
<dbReference type="Pfam" id="PF16730">
    <property type="entry name" value="DnaGprimase_HBD"/>
    <property type="match status" value="1"/>
</dbReference>
<comment type="catalytic activity">
    <reaction evidence="12">
        <text>ssDNA + n NTP = ssDNA/pppN(pN)n-1 hybrid + (n-1) diphosphate.</text>
        <dbReference type="EC" id="2.7.7.101"/>
    </reaction>
</comment>
<dbReference type="Gene3D" id="3.90.580.10">
    <property type="entry name" value="Zinc finger, CHC2-type domain"/>
    <property type="match status" value="1"/>
</dbReference>
<keyword evidence="2 12" id="KW-0639">Primosome</keyword>
<dbReference type="PROSITE" id="PS50880">
    <property type="entry name" value="TOPRIM"/>
    <property type="match status" value="1"/>
</dbReference>
<dbReference type="EC" id="2.7.7.101" evidence="12"/>
<evidence type="ECO:0000256" key="11">
    <source>
        <dbReference type="ARBA" id="ARBA00023163"/>
    </source>
</evidence>
<protein>
    <recommendedName>
        <fullName evidence="12 13">DNA primase</fullName>
        <ecNumber evidence="12">2.7.7.101</ecNumber>
    </recommendedName>
</protein>
<dbReference type="InterPro" id="IPR036977">
    <property type="entry name" value="DNA_primase_Znf_CHC2"/>
</dbReference>
<dbReference type="Pfam" id="PF08275">
    <property type="entry name" value="DNAG_N"/>
    <property type="match status" value="1"/>
</dbReference>
<dbReference type="Pfam" id="PF01807">
    <property type="entry name" value="Zn_ribbon_DnaG"/>
    <property type="match status" value="1"/>
</dbReference>
<keyword evidence="5 12" id="KW-0235">DNA replication</keyword>
<comment type="caution">
    <text evidence="15">The sequence shown here is derived from an EMBL/GenBank/DDBJ whole genome shotgun (WGS) entry which is preliminary data.</text>
</comment>
<keyword evidence="11 12" id="KW-0804">Transcription</keyword>
<keyword evidence="7 12" id="KW-0863">Zinc-finger</keyword>
<dbReference type="InterPro" id="IPR037068">
    <property type="entry name" value="DNA_primase_core_N_sf"/>
</dbReference>
<dbReference type="InterPro" id="IPR006295">
    <property type="entry name" value="DNA_primase_DnaG"/>
</dbReference>
<comment type="function">
    <text evidence="12 13">RNA polymerase that catalyzes the synthesis of short RNA molecules used as primers for DNA polymerase during DNA replication.</text>
</comment>
<dbReference type="InterPro" id="IPR031988">
    <property type="entry name" value="DnaG_HBD"/>
</dbReference>
<comment type="subunit">
    <text evidence="12">Monomer. Interacts with DnaB.</text>
</comment>
<dbReference type="Gene3D" id="3.40.1360.10">
    <property type="match status" value="1"/>
</dbReference>
<dbReference type="InterPro" id="IPR030846">
    <property type="entry name" value="DnaG_bac"/>
</dbReference>
<dbReference type="InterPro" id="IPR006171">
    <property type="entry name" value="TOPRIM_dom"/>
</dbReference>
<evidence type="ECO:0000256" key="4">
    <source>
        <dbReference type="ARBA" id="ARBA00022695"/>
    </source>
</evidence>
<dbReference type="EMBL" id="JBHRZO010000036">
    <property type="protein sequence ID" value="MFC3847913.1"/>
    <property type="molecule type" value="Genomic_DNA"/>
</dbReference>
<evidence type="ECO:0000256" key="13">
    <source>
        <dbReference type="PIRNR" id="PIRNR002811"/>
    </source>
</evidence>
<name>A0ABV7ZH95_9HELI</name>
<dbReference type="InterPro" id="IPR013264">
    <property type="entry name" value="DNAG_N"/>
</dbReference>
<keyword evidence="6 12" id="KW-0479">Metal-binding</keyword>
<dbReference type="PIRSF" id="PIRSF002811">
    <property type="entry name" value="DnaG"/>
    <property type="match status" value="1"/>
</dbReference>
<evidence type="ECO:0000256" key="8">
    <source>
        <dbReference type="ARBA" id="ARBA00022833"/>
    </source>
</evidence>
<evidence type="ECO:0000259" key="14">
    <source>
        <dbReference type="PROSITE" id="PS50880"/>
    </source>
</evidence>
<dbReference type="NCBIfam" id="TIGR01391">
    <property type="entry name" value="dnaG"/>
    <property type="match status" value="1"/>
</dbReference>
<dbReference type="PANTHER" id="PTHR30313:SF2">
    <property type="entry name" value="DNA PRIMASE"/>
    <property type="match status" value="1"/>
</dbReference>
<evidence type="ECO:0000313" key="16">
    <source>
        <dbReference type="Proteomes" id="UP001595783"/>
    </source>
</evidence>
<dbReference type="SMART" id="SM00493">
    <property type="entry name" value="TOPRIM"/>
    <property type="match status" value="1"/>
</dbReference>
<keyword evidence="10 12" id="KW-0238">DNA-binding</keyword>
<keyword evidence="1 12" id="KW-0240">DNA-directed RNA polymerase</keyword>
<feature type="domain" description="Toprim" evidence="14">
    <location>
        <begin position="247"/>
        <end position="328"/>
    </location>
</feature>
<dbReference type="SUPFAM" id="SSF56731">
    <property type="entry name" value="DNA primase core"/>
    <property type="match status" value="1"/>
</dbReference>
<dbReference type="InterPro" id="IPR016136">
    <property type="entry name" value="DNA_helicase_N/primase_C"/>
</dbReference>
<comment type="domain">
    <text evidence="12">Contains an N-terminal zinc-binding domain, a central core domain that contains the primase activity, and a C-terminal DnaB-binding domain.</text>
</comment>
<gene>
    <name evidence="12 15" type="primary">dnaG</name>
    <name evidence="15" type="ORF">ACFOPX_05130</name>
</gene>